<keyword evidence="1" id="KW-1133">Transmembrane helix</keyword>
<dbReference type="AlphaFoldDB" id="A0A165AHP3"/>
<accession>A0A165AHP3</accession>
<proteinExistence type="predicted"/>
<keyword evidence="3" id="KW-1185">Reference proteome</keyword>
<organism evidence="2 3">
    <name type="scientific">Sistotremastrum niveocremeum HHB9708</name>
    <dbReference type="NCBI Taxonomy" id="1314777"/>
    <lineage>
        <taxon>Eukaryota</taxon>
        <taxon>Fungi</taxon>
        <taxon>Dikarya</taxon>
        <taxon>Basidiomycota</taxon>
        <taxon>Agaricomycotina</taxon>
        <taxon>Agaricomycetes</taxon>
        <taxon>Sistotremastrales</taxon>
        <taxon>Sistotremastraceae</taxon>
        <taxon>Sertulicium</taxon>
        <taxon>Sertulicium niveocremeum</taxon>
    </lineage>
</organism>
<evidence type="ECO:0000313" key="2">
    <source>
        <dbReference type="EMBL" id="KZS99010.1"/>
    </source>
</evidence>
<reference evidence="2 3" key="1">
    <citation type="journal article" date="2016" name="Mol. Biol. Evol.">
        <title>Comparative Genomics of Early-Diverging Mushroom-Forming Fungi Provides Insights into the Origins of Lignocellulose Decay Capabilities.</title>
        <authorList>
            <person name="Nagy L.G."/>
            <person name="Riley R."/>
            <person name="Tritt A."/>
            <person name="Adam C."/>
            <person name="Daum C."/>
            <person name="Floudas D."/>
            <person name="Sun H."/>
            <person name="Yadav J.S."/>
            <person name="Pangilinan J."/>
            <person name="Larsson K.H."/>
            <person name="Matsuura K."/>
            <person name="Barry K."/>
            <person name="Labutti K."/>
            <person name="Kuo R."/>
            <person name="Ohm R.A."/>
            <person name="Bhattacharya S.S."/>
            <person name="Shirouzu T."/>
            <person name="Yoshinaga Y."/>
            <person name="Martin F.M."/>
            <person name="Grigoriev I.V."/>
            <person name="Hibbett D.S."/>
        </authorList>
    </citation>
    <scope>NUCLEOTIDE SEQUENCE [LARGE SCALE GENOMIC DNA]</scope>
    <source>
        <strain evidence="2 3">HHB9708</strain>
    </source>
</reference>
<gene>
    <name evidence="2" type="ORF">SISNIDRAFT_7656</name>
</gene>
<feature type="transmembrane region" description="Helical" evidence="1">
    <location>
        <begin position="16"/>
        <end position="39"/>
    </location>
</feature>
<name>A0A165AHP3_9AGAM</name>
<evidence type="ECO:0000256" key="1">
    <source>
        <dbReference type="SAM" id="Phobius"/>
    </source>
</evidence>
<feature type="transmembrane region" description="Helical" evidence="1">
    <location>
        <begin position="45"/>
        <end position="62"/>
    </location>
</feature>
<keyword evidence="1" id="KW-0812">Transmembrane</keyword>
<keyword evidence="1" id="KW-0472">Membrane</keyword>
<dbReference type="EMBL" id="KV419394">
    <property type="protein sequence ID" value="KZS99010.1"/>
    <property type="molecule type" value="Genomic_DNA"/>
</dbReference>
<sequence length="142" mass="15811">MNKSSLTIRIMSRIELGVYGPILCIETVVSMLVLNLGLLGAVQDGLVTVSILGGVGIMHRLSSLVRLLMQIMEWFPVVFIRSSPISFDACPQTGPIVFRFVKITWLATHFIGRSRRRRSVIVVVAFFRPPRLRGADGRVSMV</sequence>
<evidence type="ECO:0000313" key="3">
    <source>
        <dbReference type="Proteomes" id="UP000076722"/>
    </source>
</evidence>
<protein>
    <submittedName>
        <fullName evidence="2">Uncharacterized protein</fullName>
    </submittedName>
</protein>
<dbReference type="Proteomes" id="UP000076722">
    <property type="component" value="Unassembled WGS sequence"/>
</dbReference>